<proteinExistence type="predicted"/>
<dbReference type="AlphaFoldDB" id="A0A5B7J9P4"/>
<accession>A0A5B7J9P4</accession>
<sequence length="103" mass="11831">MEIFTVFHLNIDNSVITATHTDVDKDEVRTTPFEKHKAKPLHLHTPEQHLIHALAFKLFQHFHTHTCTSIMLKQTNTPSSNAHTLRETSPQLTYLSSSFSPEQ</sequence>
<evidence type="ECO:0000313" key="2">
    <source>
        <dbReference type="Proteomes" id="UP000324222"/>
    </source>
</evidence>
<dbReference type="EMBL" id="VSRR010088101">
    <property type="protein sequence ID" value="MPC91539.1"/>
    <property type="molecule type" value="Genomic_DNA"/>
</dbReference>
<reference evidence="1 2" key="1">
    <citation type="submission" date="2019-05" db="EMBL/GenBank/DDBJ databases">
        <title>Another draft genome of Portunus trituberculatus and its Hox gene families provides insights of decapod evolution.</title>
        <authorList>
            <person name="Jeong J.-H."/>
            <person name="Song I."/>
            <person name="Kim S."/>
            <person name="Choi T."/>
            <person name="Kim D."/>
            <person name="Ryu S."/>
            <person name="Kim W."/>
        </authorList>
    </citation>
    <scope>NUCLEOTIDE SEQUENCE [LARGE SCALE GENOMIC DNA]</scope>
    <source>
        <tissue evidence="1">Muscle</tissue>
    </source>
</reference>
<evidence type="ECO:0000313" key="1">
    <source>
        <dbReference type="EMBL" id="MPC91539.1"/>
    </source>
</evidence>
<organism evidence="1 2">
    <name type="scientific">Portunus trituberculatus</name>
    <name type="common">Swimming crab</name>
    <name type="synonym">Neptunus trituberculatus</name>
    <dbReference type="NCBI Taxonomy" id="210409"/>
    <lineage>
        <taxon>Eukaryota</taxon>
        <taxon>Metazoa</taxon>
        <taxon>Ecdysozoa</taxon>
        <taxon>Arthropoda</taxon>
        <taxon>Crustacea</taxon>
        <taxon>Multicrustacea</taxon>
        <taxon>Malacostraca</taxon>
        <taxon>Eumalacostraca</taxon>
        <taxon>Eucarida</taxon>
        <taxon>Decapoda</taxon>
        <taxon>Pleocyemata</taxon>
        <taxon>Brachyura</taxon>
        <taxon>Eubrachyura</taxon>
        <taxon>Portunoidea</taxon>
        <taxon>Portunidae</taxon>
        <taxon>Portuninae</taxon>
        <taxon>Portunus</taxon>
    </lineage>
</organism>
<name>A0A5B7J9P4_PORTR</name>
<gene>
    <name evidence="1" type="ORF">E2C01_086584</name>
</gene>
<keyword evidence="2" id="KW-1185">Reference proteome</keyword>
<comment type="caution">
    <text evidence="1">The sequence shown here is derived from an EMBL/GenBank/DDBJ whole genome shotgun (WGS) entry which is preliminary data.</text>
</comment>
<dbReference type="Proteomes" id="UP000324222">
    <property type="component" value="Unassembled WGS sequence"/>
</dbReference>
<protein>
    <submittedName>
        <fullName evidence="1">Uncharacterized protein</fullName>
    </submittedName>
</protein>